<keyword evidence="2 5" id="KW-0690">Ribosome biogenesis</keyword>
<proteinExistence type="inferred from homology"/>
<comment type="similarity">
    <text evidence="5">Belongs to the YqgF HJR family.</text>
</comment>
<keyword evidence="8" id="KW-1185">Reference proteome</keyword>
<reference evidence="7 8" key="1">
    <citation type="submission" date="2018-06" db="EMBL/GenBank/DDBJ databases">
        <title>Genomic Encyclopedia of Type Strains, Phase IV (KMG-IV): sequencing the most valuable type-strain genomes for metagenomic binning, comparative biology and taxonomic classification.</title>
        <authorList>
            <person name="Goeker M."/>
        </authorList>
    </citation>
    <scope>NUCLEOTIDE SEQUENCE [LARGE SCALE GENOMIC DNA]</scope>
    <source>
        <strain evidence="7 8">DSM 45521</strain>
    </source>
</reference>
<feature type="domain" description="YqgF/RNase H-like" evidence="6">
    <location>
        <begin position="7"/>
        <end position="109"/>
    </location>
</feature>
<dbReference type="NCBIfam" id="TIGR00250">
    <property type="entry name" value="RNAse_H_YqgF"/>
    <property type="match status" value="1"/>
</dbReference>
<dbReference type="EMBL" id="QJSP01000001">
    <property type="protein sequence ID" value="PYE21055.1"/>
    <property type="molecule type" value="Genomic_DNA"/>
</dbReference>
<evidence type="ECO:0000256" key="4">
    <source>
        <dbReference type="ARBA" id="ARBA00022801"/>
    </source>
</evidence>
<evidence type="ECO:0000313" key="8">
    <source>
        <dbReference type="Proteomes" id="UP000247591"/>
    </source>
</evidence>
<dbReference type="EC" id="3.1.-.-" evidence="5"/>
<dbReference type="HAMAP" id="MF_00651">
    <property type="entry name" value="Nuclease_YqgF"/>
    <property type="match status" value="1"/>
</dbReference>
<dbReference type="Pfam" id="PF03652">
    <property type="entry name" value="RuvX"/>
    <property type="match status" value="1"/>
</dbReference>
<dbReference type="PANTHER" id="PTHR33317:SF4">
    <property type="entry name" value="POLYNUCLEOTIDYL TRANSFERASE, RIBONUCLEASE H-LIKE SUPERFAMILY PROTEIN"/>
    <property type="match status" value="1"/>
</dbReference>
<keyword evidence="4 5" id="KW-0378">Hydrolase</keyword>
<dbReference type="SMART" id="SM00732">
    <property type="entry name" value="YqgFc"/>
    <property type="match status" value="1"/>
</dbReference>
<dbReference type="GO" id="GO:0004518">
    <property type="term" value="F:nuclease activity"/>
    <property type="evidence" value="ECO:0007669"/>
    <property type="project" value="UniProtKB-KW"/>
</dbReference>
<organism evidence="7 8">
    <name type="scientific">Williamsia limnetica</name>
    <dbReference type="NCBI Taxonomy" id="882452"/>
    <lineage>
        <taxon>Bacteria</taxon>
        <taxon>Bacillati</taxon>
        <taxon>Actinomycetota</taxon>
        <taxon>Actinomycetes</taxon>
        <taxon>Mycobacteriales</taxon>
        <taxon>Nocardiaceae</taxon>
        <taxon>Williamsia</taxon>
    </lineage>
</organism>
<dbReference type="FunFam" id="3.30.420.140:FF:000005">
    <property type="entry name" value="Putative pre-16S rRNA nuclease"/>
    <property type="match status" value="1"/>
</dbReference>
<evidence type="ECO:0000259" key="6">
    <source>
        <dbReference type="SMART" id="SM00732"/>
    </source>
</evidence>
<keyword evidence="1 5" id="KW-0963">Cytoplasm</keyword>
<evidence type="ECO:0000256" key="3">
    <source>
        <dbReference type="ARBA" id="ARBA00022722"/>
    </source>
</evidence>
<evidence type="ECO:0000256" key="5">
    <source>
        <dbReference type="HAMAP-Rule" id="MF_00651"/>
    </source>
</evidence>
<dbReference type="PANTHER" id="PTHR33317">
    <property type="entry name" value="POLYNUCLEOTIDYL TRANSFERASE, RIBONUCLEASE H-LIKE SUPERFAMILY PROTEIN"/>
    <property type="match status" value="1"/>
</dbReference>
<accession>A0A318RUT4</accession>
<dbReference type="RefSeq" id="WP_110467740.1">
    <property type="nucleotide sequence ID" value="NZ_QJSP01000001.1"/>
</dbReference>
<gene>
    <name evidence="7" type="ORF">DFR67_101449</name>
</gene>
<sequence>MTLTPRGRRLAIDVGSVRIGVASCDPDGILATPVETVARTPKDDGDLRRISAIVEEYEAIEVIVGLPKTLRDEHGHAAKLATEFGEALGVRISPVPVVYSDERLSTITAQQALRSSGVRAKAQKGVVDQAAAVAILQGWLDLQTHRHDLESGRQGGLG</sequence>
<dbReference type="Gene3D" id="3.30.420.140">
    <property type="entry name" value="YqgF/RNase H-like domain"/>
    <property type="match status" value="1"/>
</dbReference>
<dbReference type="AlphaFoldDB" id="A0A318RUT4"/>
<name>A0A318RUT4_WILLI</name>
<dbReference type="OrthoDB" id="9790539at2"/>
<evidence type="ECO:0000256" key="2">
    <source>
        <dbReference type="ARBA" id="ARBA00022517"/>
    </source>
</evidence>
<protein>
    <recommendedName>
        <fullName evidence="5">Putative pre-16S rRNA nuclease</fullName>
        <ecNumber evidence="5">3.1.-.-</ecNumber>
    </recommendedName>
</protein>
<dbReference type="GO" id="GO:0000967">
    <property type="term" value="P:rRNA 5'-end processing"/>
    <property type="evidence" value="ECO:0007669"/>
    <property type="project" value="UniProtKB-UniRule"/>
</dbReference>
<keyword evidence="3 5" id="KW-0540">Nuclease</keyword>
<comment type="function">
    <text evidence="5">Could be a nuclease involved in processing of the 5'-end of pre-16S rRNA.</text>
</comment>
<dbReference type="InterPro" id="IPR006641">
    <property type="entry name" value="YqgF/RNaseH-like_dom"/>
</dbReference>
<comment type="subcellular location">
    <subcellularLocation>
        <location evidence="5">Cytoplasm</location>
    </subcellularLocation>
</comment>
<dbReference type="Proteomes" id="UP000247591">
    <property type="component" value="Unassembled WGS sequence"/>
</dbReference>
<dbReference type="InterPro" id="IPR012337">
    <property type="entry name" value="RNaseH-like_sf"/>
</dbReference>
<dbReference type="InterPro" id="IPR005227">
    <property type="entry name" value="YqgF"/>
</dbReference>
<dbReference type="InterPro" id="IPR037027">
    <property type="entry name" value="YqgF/RNaseH-like_dom_sf"/>
</dbReference>
<dbReference type="GO" id="GO:0005829">
    <property type="term" value="C:cytosol"/>
    <property type="evidence" value="ECO:0007669"/>
    <property type="project" value="TreeGrafter"/>
</dbReference>
<dbReference type="SUPFAM" id="SSF53098">
    <property type="entry name" value="Ribonuclease H-like"/>
    <property type="match status" value="1"/>
</dbReference>
<evidence type="ECO:0000256" key="1">
    <source>
        <dbReference type="ARBA" id="ARBA00022490"/>
    </source>
</evidence>
<dbReference type="GO" id="GO:0016788">
    <property type="term" value="F:hydrolase activity, acting on ester bonds"/>
    <property type="evidence" value="ECO:0007669"/>
    <property type="project" value="UniProtKB-UniRule"/>
</dbReference>
<comment type="caution">
    <text evidence="7">The sequence shown here is derived from an EMBL/GenBank/DDBJ whole genome shotgun (WGS) entry which is preliminary data.</text>
</comment>
<dbReference type="CDD" id="cd16964">
    <property type="entry name" value="YqgF"/>
    <property type="match status" value="1"/>
</dbReference>
<evidence type="ECO:0000313" key="7">
    <source>
        <dbReference type="EMBL" id="PYE21055.1"/>
    </source>
</evidence>